<dbReference type="PANTHER" id="PTHR24412:SF489">
    <property type="entry name" value="RING FINGER DOMAIN AND KELCH REPEAT-CONTAINING PROTEIN DDB_G0271372"/>
    <property type="match status" value="1"/>
</dbReference>
<dbReference type="GO" id="GO:0016567">
    <property type="term" value="P:protein ubiquitination"/>
    <property type="evidence" value="ECO:0007669"/>
    <property type="project" value="UniProtKB-UniPathway"/>
</dbReference>
<evidence type="ECO:0000313" key="9">
    <source>
        <dbReference type="EMBL" id="JAC52533.1"/>
    </source>
</evidence>
<dbReference type="KEGG" id="bdr:105229618"/>
<evidence type="ECO:0000256" key="2">
    <source>
        <dbReference type="ARBA" id="ARBA00013699"/>
    </source>
</evidence>
<dbReference type="UniPathway" id="UPA00143"/>
<evidence type="ECO:0000256" key="4">
    <source>
        <dbReference type="ARBA" id="ARBA00022737"/>
    </source>
</evidence>
<dbReference type="Pfam" id="PF00651">
    <property type="entry name" value="BTB"/>
    <property type="match status" value="1"/>
</dbReference>
<gene>
    <name evidence="9" type="primary">KLHDB</name>
    <name evidence="11" type="synonym">LOC105229618</name>
</gene>
<dbReference type="Pfam" id="PF07707">
    <property type="entry name" value="BACK"/>
    <property type="match status" value="1"/>
</dbReference>
<feature type="domain" description="BTB" evidence="8">
    <location>
        <begin position="43"/>
        <end position="107"/>
    </location>
</feature>
<keyword evidence="10" id="KW-1185">Reference proteome</keyword>
<dbReference type="Pfam" id="PF01344">
    <property type="entry name" value="Kelch_1"/>
    <property type="match status" value="2"/>
</dbReference>
<dbReference type="Gene3D" id="2.120.10.80">
    <property type="entry name" value="Kelch-type beta propeller"/>
    <property type="match status" value="1"/>
</dbReference>
<dbReference type="InterPro" id="IPR000210">
    <property type="entry name" value="BTB/POZ_dom"/>
</dbReference>
<dbReference type="Gene3D" id="3.30.710.10">
    <property type="entry name" value="Potassium Channel Kv1.1, Chain A"/>
    <property type="match status" value="1"/>
</dbReference>
<organism evidence="9">
    <name type="scientific">Bactrocera dorsalis</name>
    <name type="common">Oriental fruit fly</name>
    <name type="synonym">Dacus dorsalis</name>
    <dbReference type="NCBI Taxonomy" id="27457"/>
    <lineage>
        <taxon>Eukaryota</taxon>
        <taxon>Metazoa</taxon>
        <taxon>Ecdysozoa</taxon>
        <taxon>Arthropoda</taxon>
        <taxon>Hexapoda</taxon>
        <taxon>Insecta</taxon>
        <taxon>Pterygota</taxon>
        <taxon>Neoptera</taxon>
        <taxon>Endopterygota</taxon>
        <taxon>Diptera</taxon>
        <taxon>Brachycera</taxon>
        <taxon>Muscomorpha</taxon>
        <taxon>Tephritoidea</taxon>
        <taxon>Tephritidae</taxon>
        <taxon>Bactrocera</taxon>
        <taxon>Bactrocera</taxon>
    </lineage>
</organism>
<dbReference type="SMART" id="SM00225">
    <property type="entry name" value="BTB"/>
    <property type="match status" value="1"/>
</dbReference>
<evidence type="ECO:0000313" key="11">
    <source>
        <dbReference type="RefSeq" id="XP_011208331.1"/>
    </source>
</evidence>
<dbReference type="Gene3D" id="1.25.40.420">
    <property type="match status" value="1"/>
</dbReference>
<proteinExistence type="predicted"/>
<evidence type="ECO:0000256" key="7">
    <source>
        <dbReference type="ARBA" id="ARBA00043912"/>
    </source>
</evidence>
<dbReference type="InterPro" id="IPR011705">
    <property type="entry name" value="BACK"/>
</dbReference>
<dbReference type="InterPro" id="IPR015915">
    <property type="entry name" value="Kelch-typ_b-propeller"/>
</dbReference>
<dbReference type="AlphaFoldDB" id="A0A034WFH9"/>
<evidence type="ECO:0000256" key="1">
    <source>
        <dbReference type="ARBA" id="ARBA00004906"/>
    </source>
</evidence>
<dbReference type="OrthoDB" id="6482909at2759"/>
<sequence length="541" mass="61576">MSGSGGGGGGGNGRLAAAQSLQNEHAEALLVQLNEFRKNEQYTDVCLICDDLRIKAHRNILAAASPYFQAMFGGNFPESSQSEVHIYDMEPRCLELAVDFIYTGHLDNYVDCVQQLLETAAFLQLEHLMDLCTEYMCAQLDADNCLGFKHFAEKQNNFTLLDSACQYIITHFKEVVQSEEFLDMTFLELSNILANDALYVHSDDAVLCGLTRWAEHRPTERTAILAPLLRYIHPACVTADVARSLPILKQSADSQSWLHDVLHSADSMEWHIFVLDKMGRKPDLQRFNMAFDEAMQLQPLPRPAFAVSLTAHKNILYAQGGSVGRSTRESFYYNIYRDQWHELHPLLMERSHHRSVILNGCLYALGGNTLQGATCSVECLNLVTNKATFRENMLAKRNAMGAVVCDNTLYVMGGETDHRSLYSVERYDPRVGQWQEMPAMREVNSYCSSAAIGSHIYCCEGLGSCMERFDLRANRWDVINFWEEREFYEIFVVNNKLYSVSGEAIARYDDMENKWLCEFKFDLSREWDTAIGLQMGNYLRL</sequence>
<dbReference type="OMA" id="HEVVECE"/>
<dbReference type="GO" id="GO:0003779">
    <property type="term" value="F:actin binding"/>
    <property type="evidence" value="ECO:0007669"/>
    <property type="project" value="UniProtKB-KW"/>
</dbReference>
<protein>
    <recommendedName>
        <fullName evidence="2">Kelch-like protein diablo</fullName>
    </recommendedName>
</protein>
<reference evidence="9" key="1">
    <citation type="journal article" date="2014" name="BMC Genomics">
        <title>Characterizing the developmental transcriptome of the oriental fruit fly, Bactrocera dorsalis (Diptera: Tephritidae) through comparative genomic analysis with Drosophila melanogaster utilizing modENCODE datasets.</title>
        <authorList>
            <person name="Geib S.M."/>
            <person name="Calla B."/>
            <person name="Hall B."/>
            <person name="Hou S."/>
            <person name="Manoukis N.C."/>
        </authorList>
    </citation>
    <scope>NUCLEOTIDE SEQUENCE</scope>
    <source>
        <strain evidence="9">Punador</strain>
    </source>
</reference>
<dbReference type="SMART" id="SM00875">
    <property type="entry name" value="BACK"/>
    <property type="match status" value="1"/>
</dbReference>
<name>A0A034WFH9_BACDO</name>
<dbReference type="InterPro" id="IPR017096">
    <property type="entry name" value="BTB-kelch_protein"/>
</dbReference>
<dbReference type="InterPro" id="IPR011333">
    <property type="entry name" value="SKP1/BTB/POZ_sf"/>
</dbReference>
<keyword evidence="4" id="KW-0677">Repeat</keyword>
<dbReference type="PIRSF" id="PIRSF037037">
    <property type="entry name" value="Kelch-like_protein_gigaxonin"/>
    <property type="match status" value="1"/>
</dbReference>
<evidence type="ECO:0000313" key="10">
    <source>
        <dbReference type="Proteomes" id="UP001652620"/>
    </source>
</evidence>
<dbReference type="InterPro" id="IPR006652">
    <property type="entry name" value="Kelch_1"/>
</dbReference>
<dbReference type="EMBL" id="GAKP01006419">
    <property type="protein sequence ID" value="JAC52533.1"/>
    <property type="molecule type" value="Transcribed_RNA"/>
</dbReference>
<evidence type="ECO:0000259" key="8">
    <source>
        <dbReference type="PROSITE" id="PS50097"/>
    </source>
</evidence>
<keyword evidence="5" id="KW-0833">Ubl conjugation pathway</keyword>
<comment type="function">
    <text evidence="7">Probable substrate-specific adapter of an E3 ubiquitin-protein ligase complex which mediates the ubiquitination and subsequent proteasomal degradation of target proteins. May have a role in synapse differentiation and growth.</text>
</comment>
<dbReference type="SUPFAM" id="SSF117281">
    <property type="entry name" value="Kelch motif"/>
    <property type="match status" value="1"/>
</dbReference>
<keyword evidence="3" id="KW-0880">Kelch repeat</keyword>
<dbReference type="SUPFAM" id="SSF54695">
    <property type="entry name" value="POZ domain"/>
    <property type="match status" value="1"/>
</dbReference>
<dbReference type="Proteomes" id="UP001652620">
    <property type="component" value="Chromosome 2"/>
</dbReference>
<reference evidence="11" key="2">
    <citation type="submission" date="2025-04" db="UniProtKB">
        <authorList>
            <consortium name="RefSeq"/>
        </authorList>
    </citation>
    <scope>IDENTIFICATION</scope>
    <source>
        <strain evidence="11">Punador</strain>
    </source>
</reference>
<reference evidence="10" key="3">
    <citation type="submission" date="2025-05" db="UniProtKB">
        <authorList>
            <consortium name="RefSeq"/>
        </authorList>
    </citation>
    <scope>NUCLEOTIDE SEQUENCE [LARGE SCALE GENOMIC DNA]</scope>
</reference>
<dbReference type="PANTHER" id="PTHR24412">
    <property type="entry name" value="KELCH PROTEIN"/>
    <property type="match status" value="1"/>
</dbReference>
<dbReference type="RefSeq" id="XP_011208331.1">
    <property type="nucleotide sequence ID" value="XM_011210029.3"/>
</dbReference>
<dbReference type="EMBL" id="GAKP01006420">
    <property type="protein sequence ID" value="JAC52532.1"/>
    <property type="molecule type" value="Transcribed_RNA"/>
</dbReference>
<evidence type="ECO:0000256" key="6">
    <source>
        <dbReference type="ARBA" id="ARBA00023203"/>
    </source>
</evidence>
<evidence type="ECO:0000256" key="5">
    <source>
        <dbReference type="ARBA" id="ARBA00022786"/>
    </source>
</evidence>
<dbReference type="PROSITE" id="PS50097">
    <property type="entry name" value="BTB"/>
    <property type="match status" value="1"/>
</dbReference>
<dbReference type="SMART" id="SM00612">
    <property type="entry name" value="Kelch"/>
    <property type="match status" value="3"/>
</dbReference>
<comment type="pathway">
    <text evidence="1">Protein modification; protein ubiquitination.</text>
</comment>
<keyword evidence="6" id="KW-0009">Actin-binding</keyword>
<evidence type="ECO:0000256" key="3">
    <source>
        <dbReference type="ARBA" id="ARBA00022441"/>
    </source>
</evidence>
<dbReference type="GeneID" id="105229618"/>
<accession>A0A034WFH9</accession>